<evidence type="ECO:0000256" key="6">
    <source>
        <dbReference type="ARBA" id="ARBA00023212"/>
    </source>
</evidence>
<name>A0A0S4JMC6_BODSA</name>
<dbReference type="InterPro" id="IPR003959">
    <property type="entry name" value="ATPase_AAA_core"/>
</dbReference>
<dbReference type="PANTHER" id="PTHR23074:SF78">
    <property type="entry name" value="KATANIN P60 ATPASE-CONTAINING SUBUNIT A-LIKE 2"/>
    <property type="match status" value="1"/>
</dbReference>
<evidence type="ECO:0000256" key="7">
    <source>
        <dbReference type="ARBA" id="ARBA00023235"/>
    </source>
</evidence>
<keyword evidence="3" id="KW-0493">Microtubule</keyword>
<comment type="subcellular location">
    <subcellularLocation>
        <location evidence="1">Cytoplasm</location>
        <location evidence="1">Cytoskeleton</location>
        <location evidence="1">Spindle pole</location>
    </subcellularLocation>
</comment>
<dbReference type="OrthoDB" id="191529at2759"/>
<dbReference type="InterPro" id="IPR027417">
    <property type="entry name" value="P-loop_NTPase"/>
</dbReference>
<feature type="non-terminal residue" evidence="10">
    <location>
        <position position="679"/>
    </location>
</feature>
<dbReference type="Pfam" id="PF00004">
    <property type="entry name" value="AAA"/>
    <property type="match status" value="1"/>
</dbReference>
<reference evidence="11" key="1">
    <citation type="submission" date="2015-09" db="EMBL/GenBank/DDBJ databases">
        <authorList>
            <consortium name="Pathogen Informatics"/>
        </authorList>
    </citation>
    <scope>NUCLEOTIDE SEQUENCE [LARGE SCALE GENOMIC DNA]</scope>
    <source>
        <strain evidence="11">Lake Konstanz</strain>
    </source>
</reference>
<dbReference type="InterPro" id="IPR003593">
    <property type="entry name" value="AAA+_ATPase"/>
</dbReference>
<keyword evidence="4" id="KW-0547">Nucleotide-binding</keyword>
<dbReference type="OMA" id="QGRYAMF"/>
<dbReference type="GO" id="GO:0016887">
    <property type="term" value="F:ATP hydrolysis activity"/>
    <property type="evidence" value="ECO:0007669"/>
    <property type="project" value="InterPro"/>
</dbReference>
<feature type="compositionally biased region" description="Low complexity" evidence="8">
    <location>
        <begin position="357"/>
        <end position="367"/>
    </location>
</feature>
<dbReference type="GO" id="GO:0005874">
    <property type="term" value="C:microtubule"/>
    <property type="evidence" value="ECO:0007669"/>
    <property type="project" value="UniProtKB-KW"/>
</dbReference>
<dbReference type="GO" id="GO:0000922">
    <property type="term" value="C:spindle pole"/>
    <property type="evidence" value="ECO:0007669"/>
    <property type="project" value="UniProtKB-SubCell"/>
</dbReference>
<evidence type="ECO:0000313" key="10">
    <source>
        <dbReference type="EMBL" id="CUG91349.1"/>
    </source>
</evidence>
<evidence type="ECO:0000256" key="8">
    <source>
        <dbReference type="SAM" id="MobiDB-lite"/>
    </source>
</evidence>
<evidence type="ECO:0000256" key="5">
    <source>
        <dbReference type="ARBA" id="ARBA00022840"/>
    </source>
</evidence>
<evidence type="ECO:0000256" key="2">
    <source>
        <dbReference type="ARBA" id="ARBA00022490"/>
    </source>
</evidence>
<keyword evidence="6" id="KW-0206">Cytoskeleton</keyword>
<feature type="region of interest" description="Disordered" evidence="8">
    <location>
        <begin position="1"/>
        <end position="47"/>
    </location>
</feature>
<keyword evidence="7" id="KW-0413">Isomerase</keyword>
<feature type="domain" description="AAA+ ATPase" evidence="9">
    <location>
        <begin position="460"/>
        <end position="600"/>
    </location>
</feature>
<evidence type="ECO:0000256" key="4">
    <source>
        <dbReference type="ARBA" id="ARBA00022741"/>
    </source>
</evidence>
<evidence type="ECO:0000256" key="3">
    <source>
        <dbReference type="ARBA" id="ARBA00022701"/>
    </source>
</evidence>
<feature type="region of interest" description="Disordered" evidence="8">
    <location>
        <begin position="117"/>
        <end position="143"/>
    </location>
</feature>
<dbReference type="Proteomes" id="UP000051952">
    <property type="component" value="Unassembled WGS sequence"/>
</dbReference>
<feature type="compositionally biased region" description="Polar residues" evidence="8">
    <location>
        <begin position="347"/>
        <end position="356"/>
    </location>
</feature>
<dbReference type="GO" id="GO:0016853">
    <property type="term" value="F:isomerase activity"/>
    <property type="evidence" value="ECO:0007669"/>
    <property type="project" value="UniProtKB-KW"/>
</dbReference>
<proteinExistence type="predicted"/>
<keyword evidence="5" id="KW-0067">ATP-binding</keyword>
<dbReference type="VEuPathDB" id="TriTrypDB:BSAL_31445"/>
<organism evidence="10 11">
    <name type="scientific">Bodo saltans</name>
    <name type="common">Flagellated protozoan</name>
    <dbReference type="NCBI Taxonomy" id="75058"/>
    <lineage>
        <taxon>Eukaryota</taxon>
        <taxon>Discoba</taxon>
        <taxon>Euglenozoa</taxon>
        <taxon>Kinetoplastea</taxon>
        <taxon>Metakinetoplastina</taxon>
        <taxon>Eubodonida</taxon>
        <taxon>Bodonidae</taxon>
        <taxon>Bodo</taxon>
    </lineage>
</organism>
<dbReference type="InterPro" id="IPR041569">
    <property type="entry name" value="AAA_lid_3"/>
</dbReference>
<dbReference type="Gene3D" id="1.10.8.60">
    <property type="match status" value="1"/>
</dbReference>
<dbReference type="PANTHER" id="PTHR23074">
    <property type="entry name" value="AAA DOMAIN-CONTAINING"/>
    <property type="match status" value="1"/>
</dbReference>
<keyword evidence="11" id="KW-1185">Reference proteome</keyword>
<dbReference type="Gene3D" id="3.40.50.300">
    <property type="entry name" value="P-loop containing nucleotide triphosphate hydrolases"/>
    <property type="match status" value="1"/>
</dbReference>
<evidence type="ECO:0000256" key="1">
    <source>
        <dbReference type="ARBA" id="ARBA00004647"/>
    </source>
</evidence>
<feature type="region of interest" description="Disordered" evidence="8">
    <location>
        <begin position="315"/>
        <end position="404"/>
    </location>
</feature>
<dbReference type="InterPro" id="IPR050304">
    <property type="entry name" value="MT-severing_AAA_ATPase"/>
</dbReference>
<feature type="compositionally biased region" description="Low complexity" evidence="8">
    <location>
        <begin position="120"/>
        <end position="143"/>
    </location>
</feature>
<sequence>MPTPSRAPVGGGAGGRLIKRGGEASPTGVPPPWSNNGGGAYYSDDQQQPVMMLEDPDSRPLPRPSDLLVGWEEILSGGRVQRQTRDNSHLLLVTEEPYSCMVQSFLRSDVVAIRGEGPLSPSSSSSSPTAVAQSSSSSPSVAQNHVPVDAAASVSAQVQNLGSRGRYVCCIVGVTLGPGEEAGPAGFTGASVHFDPSGSVFVSVDQWRVNSNTDGVDKVAVLQSAVPVRMLRDRINVHVRVRSSWPNHMLDVFVQNEVLFSGVPLPMASGGGGGGGGGGSGGDYNNNGGDSADCPLDRVRPIFCSSGGRVSLKNIVLGDAPPPPATTTTSVPPPPPPAAVVDANRPATKSQPRKTTASPAPAPRASSVRGGGGGTNPQALPQRHASEGRLGGKGASPAQGISVTGVDPELVQRIEDEILDASPNVAWEDISGMGDAKRLLNEAVVLPLLVPELFTGVLQPWKGVLLFGPPGTGKTMLAKAVAASAKTTFFNMSASTLIQKHFGESEKMVRALFEVARARSPSTIFFDEVDALMSSRGSNSEHEAMRRVKTELLRQMDGLHGSDHEGSARVMVLATTNRPWDLDEAMRRRLEKRIYVPLPDLNGRLDILRSNTKKMQLDPSLRLEPVARRTDGFSGADLHLLCRNAGMMPMRRLVEGKTPEQLAGMKQRGEIVLGSVTED</sequence>
<keyword evidence="2" id="KW-0963">Cytoplasm</keyword>
<dbReference type="EMBL" id="CYKH01001908">
    <property type="protein sequence ID" value="CUG91349.1"/>
    <property type="molecule type" value="Genomic_DNA"/>
</dbReference>
<gene>
    <name evidence="10" type="ORF">BSAL_31445</name>
</gene>
<accession>A0A0S4JMC6</accession>
<dbReference type="GO" id="GO:0005524">
    <property type="term" value="F:ATP binding"/>
    <property type="evidence" value="ECO:0007669"/>
    <property type="project" value="UniProtKB-KW"/>
</dbReference>
<dbReference type="SMART" id="SM00382">
    <property type="entry name" value="AAA"/>
    <property type="match status" value="1"/>
</dbReference>
<dbReference type="AlphaFoldDB" id="A0A0S4JMC6"/>
<protein>
    <submittedName>
        <fullName evidence="10">Katanin, putative</fullName>
    </submittedName>
</protein>
<dbReference type="SUPFAM" id="SSF52540">
    <property type="entry name" value="P-loop containing nucleoside triphosphate hydrolases"/>
    <property type="match status" value="1"/>
</dbReference>
<dbReference type="Pfam" id="PF17862">
    <property type="entry name" value="AAA_lid_3"/>
    <property type="match status" value="1"/>
</dbReference>
<evidence type="ECO:0000313" key="11">
    <source>
        <dbReference type="Proteomes" id="UP000051952"/>
    </source>
</evidence>
<dbReference type="FunFam" id="3.40.50.300:FF:000159">
    <property type="entry name" value="Katanin p60 ATPase-containing subunit A1"/>
    <property type="match status" value="1"/>
</dbReference>
<feature type="compositionally biased region" description="Pro residues" evidence="8">
    <location>
        <begin position="320"/>
        <end position="338"/>
    </location>
</feature>
<evidence type="ECO:0000259" key="9">
    <source>
        <dbReference type="SMART" id="SM00382"/>
    </source>
</evidence>